<organism evidence="2 3">
    <name type="scientific">Swingsia samuiensis</name>
    <dbReference type="NCBI Taxonomy" id="1293412"/>
    <lineage>
        <taxon>Bacteria</taxon>
        <taxon>Pseudomonadati</taxon>
        <taxon>Pseudomonadota</taxon>
        <taxon>Alphaproteobacteria</taxon>
        <taxon>Acetobacterales</taxon>
        <taxon>Acetobacteraceae</taxon>
        <taxon>Swingsia</taxon>
    </lineage>
</organism>
<keyword evidence="2" id="KW-0378">Hydrolase</keyword>
<dbReference type="PRINTS" id="PR00111">
    <property type="entry name" value="ABHYDROLASE"/>
</dbReference>
<feature type="domain" description="Serine aminopeptidase S33" evidence="1">
    <location>
        <begin position="70"/>
        <end position="301"/>
    </location>
</feature>
<dbReference type="Gene3D" id="3.40.50.1820">
    <property type="entry name" value="alpha/beta hydrolase"/>
    <property type="match status" value="1"/>
</dbReference>
<gene>
    <name evidence="2" type="ORF">E3D00_07645</name>
</gene>
<evidence type="ECO:0000259" key="1">
    <source>
        <dbReference type="Pfam" id="PF12146"/>
    </source>
</evidence>
<dbReference type="InterPro" id="IPR022742">
    <property type="entry name" value="Hydrolase_4"/>
</dbReference>
<proteinExistence type="predicted"/>
<dbReference type="InterPro" id="IPR000073">
    <property type="entry name" value="AB_hydrolase_1"/>
</dbReference>
<dbReference type="AlphaFoldDB" id="A0A4Y6UIJ8"/>
<evidence type="ECO:0000313" key="3">
    <source>
        <dbReference type="Proteomes" id="UP000316313"/>
    </source>
</evidence>
<dbReference type="RefSeq" id="WP_141461407.1">
    <property type="nucleotide sequence ID" value="NZ_CP038141.1"/>
</dbReference>
<evidence type="ECO:0000313" key="2">
    <source>
        <dbReference type="EMBL" id="QDH17449.1"/>
    </source>
</evidence>
<dbReference type="Pfam" id="PF12146">
    <property type="entry name" value="Hydrolase_4"/>
    <property type="match status" value="1"/>
</dbReference>
<keyword evidence="3" id="KW-1185">Reference proteome</keyword>
<protein>
    <submittedName>
        <fullName evidence="2">Alpha/beta fold hydrolase</fullName>
    </submittedName>
</protein>
<sequence>MISTFFTFSNHLIRLSSLFSLLWWLSACTPPHKIDLHPTSEETALIPPDALLTMSDGVPIPLRIYQASVPPKAVILALHGFGDSRDAWEFFAPPLSQAGIIVVSPDQRGFGATMKSQDWSTTDRMVKDTQEELIWAHNQYPPLPLYLMGESMGGAVALMTDTQPPPFLSGTILLAPAALDIGQPWRMILSLIDALAPHWKLDGSSVPGHRIASDNMKAMRRMYFDPLTQHNSTIHPLYGLTELMKNAFQKAPHVKPPVLMIFGGQDQFVTPQYTKRLINRLPTSTRIDEFPTAHHLLSRDKRRIPQDIISWIFTPQKPLPSGGDIAAAVWNATAQPN</sequence>
<accession>A0A4Y6UIJ8</accession>
<dbReference type="KEGG" id="ssam:E3D00_07645"/>
<reference evidence="2 3" key="1">
    <citation type="submission" date="2019-03" db="EMBL/GenBank/DDBJ databases">
        <title>The complete genome sequence of Swingsia samuiensis NBRC107927(T).</title>
        <authorList>
            <person name="Chua K.-O."/>
            <person name="Chan K.-G."/>
            <person name="See-Too W.-S."/>
        </authorList>
    </citation>
    <scope>NUCLEOTIDE SEQUENCE [LARGE SCALE GENOMIC DNA]</scope>
    <source>
        <strain evidence="2 3">AH83</strain>
    </source>
</reference>
<dbReference type="GO" id="GO:0016787">
    <property type="term" value="F:hydrolase activity"/>
    <property type="evidence" value="ECO:0007669"/>
    <property type="project" value="UniProtKB-KW"/>
</dbReference>
<name>A0A4Y6UIJ8_9PROT</name>
<dbReference type="Proteomes" id="UP000316313">
    <property type="component" value="Chromosome"/>
</dbReference>
<dbReference type="InterPro" id="IPR029058">
    <property type="entry name" value="AB_hydrolase_fold"/>
</dbReference>
<dbReference type="InterPro" id="IPR051044">
    <property type="entry name" value="MAG_DAG_Lipase"/>
</dbReference>
<dbReference type="EMBL" id="CP038141">
    <property type="protein sequence ID" value="QDH17449.1"/>
    <property type="molecule type" value="Genomic_DNA"/>
</dbReference>
<dbReference type="SUPFAM" id="SSF53474">
    <property type="entry name" value="alpha/beta-Hydrolases"/>
    <property type="match status" value="1"/>
</dbReference>
<dbReference type="OrthoDB" id="9806902at2"/>
<dbReference type="PANTHER" id="PTHR11614">
    <property type="entry name" value="PHOSPHOLIPASE-RELATED"/>
    <property type="match status" value="1"/>
</dbReference>